<dbReference type="InterPro" id="IPR018860">
    <property type="entry name" value="APC_suCDC26"/>
</dbReference>
<evidence type="ECO:0000313" key="4">
    <source>
        <dbReference type="Proteomes" id="UP000006753"/>
    </source>
</evidence>
<proteinExistence type="predicted"/>
<keyword evidence="1" id="KW-0833">Ubl conjugation pathway</keyword>
<accession>K1WZ16</accession>
<dbReference type="KEGG" id="mbe:MBM_03978"/>
<feature type="compositionally biased region" description="Polar residues" evidence="2">
    <location>
        <begin position="39"/>
        <end position="73"/>
    </location>
</feature>
<dbReference type="InParanoid" id="K1WZ16"/>
<feature type="region of interest" description="Disordered" evidence="2">
    <location>
        <begin position="1"/>
        <end position="91"/>
    </location>
</feature>
<dbReference type="GO" id="GO:0031145">
    <property type="term" value="P:anaphase-promoting complex-dependent catabolic process"/>
    <property type="evidence" value="ECO:0007669"/>
    <property type="project" value="InterPro"/>
</dbReference>
<dbReference type="HOGENOM" id="CLU_165597_0_0_1"/>
<dbReference type="Proteomes" id="UP000006753">
    <property type="component" value="Unassembled WGS sequence"/>
</dbReference>
<keyword evidence="4" id="KW-1185">Reference proteome</keyword>
<name>K1WZ16_MARBU</name>
<dbReference type="OMA" id="MAEAEYH"/>
<sequence>MLRRDPTAITLTTEDVSAYENRREEEQKMAEAEYHAQMQAENGSPQQQQKTQNMHDPNNGSRSHPGAHTQQVKTKAERLGLDQGNGTGSRG</sequence>
<dbReference type="GO" id="GO:0005680">
    <property type="term" value="C:anaphase-promoting complex"/>
    <property type="evidence" value="ECO:0007669"/>
    <property type="project" value="InterPro"/>
</dbReference>
<dbReference type="GeneID" id="18759913"/>
<dbReference type="Pfam" id="PF10471">
    <property type="entry name" value="ANAPC_CDC26"/>
    <property type="match status" value="1"/>
</dbReference>
<dbReference type="EMBL" id="JH921434">
    <property type="protein sequence ID" value="EKD18206.1"/>
    <property type="molecule type" value="Genomic_DNA"/>
</dbReference>
<dbReference type="AlphaFoldDB" id="K1WZ16"/>
<organism evidence="3 4">
    <name type="scientific">Marssonina brunnea f. sp. multigermtubi (strain MB_m1)</name>
    <name type="common">Marssonina leaf spot fungus</name>
    <dbReference type="NCBI Taxonomy" id="1072389"/>
    <lineage>
        <taxon>Eukaryota</taxon>
        <taxon>Fungi</taxon>
        <taxon>Dikarya</taxon>
        <taxon>Ascomycota</taxon>
        <taxon>Pezizomycotina</taxon>
        <taxon>Leotiomycetes</taxon>
        <taxon>Helotiales</taxon>
        <taxon>Drepanopezizaceae</taxon>
        <taxon>Drepanopeziza</taxon>
    </lineage>
</organism>
<reference evidence="3 4" key="1">
    <citation type="journal article" date="2012" name="BMC Genomics">
        <title>Sequencing the genome of Marssonina brunnea reveals fungus-poplar co-evolution.</title>
        <authorList>
            <person name="Zhu S."/>
            <person name="Cao Y.-Z."/>
            <person name="Jiang C."/>
            <person name="Tan B.-Y."/>
            <person name="Wang Z."/>
            <person name="Feng S."/>
            <person name="Zhang L."/>
            <person name="Su X.-H."/>
            <person name="Brejova B."/>
            <person name="Vinar T."/>
            <person name="Xu M."/>
            <person name="Wang M.-X."/>
            <person name="Zhang S.-G."/>
            <person name="Huang M.-R."/>
            <person name="Wu R."/>
            <person name="Zhou Y."/>
        </authorList>
    </citation>
    <scope>NUCLEOTIDE SEQUENCE [LARGE SCALE GENOMIC DNA]</scope>
    <source>
        <strain evidence="3 4">MB_m1</strain>
    </source>
</reference>
<evidence type="ECO:0000256" key="2">
    <source>
        <dbReference type="SAM" id="MobiDB-lite"/>
    </source>
</evidence>
<evidence type="ECO:0000256" key="1">
    <source>
        <dbReference type="ARBA" id="ARBA00022786"/>
    </source>
</evidence>
<protein>
    <recommendedName>
        <fullName evidence="5">Anaphase-promoting complex, subunit CDC26</fullName>
    </recommendedName>
</protein>
<gene>
    <name evidence="3" type="ORF">MBM_03978</name>
</gene>
<dbReference type="OrthoDB" id="5302254at2759"/>
<feature type="compositionally biased region" description="Basic and acidic residues" evidence="2">
    <location>
        <begin position="20"/>
        <end position="34"/>
    </location>
</feature>
<evidence type="ECO:0008006" key="5">
    <source>
        <dbReference type="Google" id="ProtNLM"/>
    </source>
</evidence>
<dbReference type="RefSeq" id="XP_007291867.1">
    <property type="nucleotide sequence ID" value="XM_007291805.1"/>
</dbReference>
<evidence type="ECO:0000313" key="3">
    <source>
        <dbReference type="EMBL" id="EKD18206.1"/>
    </source>
</evidence>